<dbReference type="InterPro" id="IPR017871">
    <property type="entry name" value="ABC_transporter-like_CS"/>
</dbReference>
<dbReference type="SUPFAM" id="SSF52540">
    <property type="entry name" value="P-loop containing nucleoside triphosphate hydrolases"/>
    <property type="match status" value="1"/>
</dbReference>
<dbReference type="CDD" id="cd03255">
    <property type="entry name" value="ABC_MJ0796_LolCDE_FtsE"/>
    <property type="match status" value="1"/>
</dbReference>
<evidence type="ECO:0000256" key="3">
    <source>
        <dbReference type="ARBA" id="ARBA00022741"/>
    </source>
</evidence>
<feature type="non-terminal residue" evidence="6">
    <location>
        <position position="458"/>
    </location>
</feature>
<comment type="similarity">
    <text evidence="1">Belongs to the ABC transporter superfamily.</text>
</comment>
<dbReference type="PROSITE" id="PS50893">
    <property type="entry name" value="ABC_TRANSPORTER_2"/>
    <property type="match status" value="1"/>
</dbReference>
<sequence>MAVPRWQPGRNYQPSVVVQDVSSGAIVNEQVTNSDFETGDASWTKGTGWTIENVTGLGGSWRAKYTPSTTSDLESVDRRAVDAGVTKITAQGFAQTFGAGTVRLGIRWYNSGGSAIQTDYSSLATTGASGFYQSLSVTARAPELAATAGVVVEGSGATDVVHLDNVTWDYARLTPIAEVIYKSTQATPGFSGSSEPVWPTVIGNTVVDNEVTWKAVQANRVVWTAASLLKSGGSEPTWPTVVGGIGYETGVITSQSEIEKDVVLKVEDIFKNYHTGGGTIYALRGVSFEIKKGEFVGVIGPSGSGKTTLLNIMAGLDNPDRGAVYVDGMNLQSLNDKQLTSLRRDKMGFIFQFYNLIPMLTNKENVAYPAEVGGNTKDLSNRVSNKLKSVQLEQFERQYPNKLSGGQMQRVTIARSLINTPSILFADEPTGDLDSVTGEEIMNLLSSFNKEHETTVIM</sequence>
<dbReference type="AlphaFoldDB" id="A0A0F9GK96"/>
<evidence type="ECO:0000313" key="6">
    <source>
        <dbReference type="EMBL" id="KKL63632.1"/>
    </source>
</evidence>
<dbReference type="GO" id="GO:0016887">
    <property type="term" value="F:ATP hydrolysis activity"/>
    <property type="evidence" value="ECO:0007669"/>
    <property type="project" value="InterPro"/>
</dbReference>
<dbReference type="PANTHER" id="PTHR42798:SF2">
    <property type="entry name" value="ABC TRANSPORTER ATP-BINDING PROTEIN MG467-RELATED"/>
    <property type="match status" value="1"/>
</dbReference>
<accession>A0A0F9GK96</accession>
<keyword evidence="3" id="KW-0547">Nucleotide-binding</keyword>
<protein>
    <recommendedName>
        <fullName evidence="5">ABC transporter domain-containing protein</fullName>
    </recommendedName>
</protein>
<organism evidence="6">
    <name type="scientific">marine sediment metagenome</name>
    <dbReference type="NCBI Taxonomy" id="412755"/>
    <lineage>
        <taxon>unclassified sequences</taxon>
        <taxon>metagenomes</taxon>
        <taxon>ecological metagenomes</taxon>
    </lineage>
</organism>
<evidence type="ECO:0000256" key="1">
    <source>
        <dbReference type="ARBA" id="ARBA00005417"/>
    </source>
</evidence>
<keyword evidence="2" id="KW-0813">Transport</keyword>
<dbReference type="EMBL" id="LAZR01028098">
    <property type="protein sequence ID" value="KKL63632.1"/>
    <property type="molecule type" value="Genomic_DNA"/>
</dbReference>
<proteinExistence type="inferred from homology"/>
<dbReference type="Gene3D" id="3.40.50.300">
    <property type="entry name" value="P-loop containing nucleotide triphosphate hydrolases"/>
    <property type="match status" value="1"/>
</dbReference>
<evidence type="ECO:0000256" key="2">
    <source>
        <dbReference type="ARBA" id="ARBA00022448"/>
    </source>
</evidence>
<dbReference type="PROSITE" id="PS00211">
    <property type="entry name" value="ABC_TRANSPORTER_1"/>
    <property type="match status" value="1"/>
</dbReference>
<dbReference type="PANTHER" id="PTHR42798">
    <property type="entry name" value="LIPOPROTEIN-RELEASING SYSTEM ATP-BINDING PROTEIN LOLD"/>
    <property type="match status" value="1"/>
</dbReference>
<reference evidence="6" key="1">
    <citation type="journal article" date="2015" name="Nature">
        <title>Complex archaea that bridge the gap between prokaryotes and eukaryotes.</title>
        <authorList>
            <person name="Spang A."/>
            <person name="Saw J.H."/>
            <person name="Jorgensen S.L."/>
            <person name="Zaremba-Niedzwiedzka K."/>
            <person name="Martijn J."/>
            <person name="Lind A.E."/>
            <person name="van Eijk R."/>
            <person name="Schleper C."/>
            <person name="Guy L."/>
            <person name="Ettema T.J."/>
        </authorList>
    </citation>
    <scope>NUCLEOTIDE SEQUENCE</scope>
</reference>
<evidence type="ECO:0000256" key="4">
    <source>
        <dbReference type="ARBA" id="ARBA00022840"/>
    </source>
</evidence>
<comment type="caution">
    <text evidence="6">The sequence shown here is derived from an EMBL/GenBank/DDBJ whole genome shotgun (WGS) entry which is preliminary data.</text>
</comment>
<dbReference type="InterPro" id="IPR017911">
    <property type="entry name" value="MacB-like_ATP-bd"/>
</dbReference>
<dbReference type="InterPro" id="IPR027417">
    <property type="entry name" value="P-loop_NTPase"/>
</dbReference>
<dbReference type="InterPro" id="IPR003439">
    <property type="entry name" value="ABC_transporter-like_ATP-bd"/>
</dbReference>
<dbReference type="Pfam" id="PF00005">
    <property type="entry name" value="ABC_tran"/>
    <property type="match status" value="1"/>
</dbReference>
<dbReference type="GO" id="GO:0005524">
    <property type="term" value="F:ATP binding"/>
    <property type="evidence" value="ECO:0007669"/>
    <property type="project" value="UniProtKB-KW"/>
</dbReference>
<dbReference type="Gene3D" id="2.60.120.260">
    <property type="entry name" value="Galactose-binding domain-like"/>
    <property type="match status" value="1"/>
</dbReference>
<dbReference type="SMART" id="SM00382">
    <property type="entry name" value="AAA"/>
    <property type="match status" value="1"/>
</dbReference>
<feature type="domain" description="ABC transporter" evidence="5">
    <location>
        <begin position="264"/>
        <end position="458"/>
    </location>
</feature>
<name>A0A0F9GK96_9ZZZZ</name>
<dbReference type="InterPro" id="IPR003593">
    <property type="entry name" value="AAA+_ATPase"/>
</dbReference>
<gene>
    <name evidence="6" type="ORF">LCGC14_2173150</name>
</gene>
<keyword evidence="4" id="KW-0067">ATP-binding</keyword>
<evidence type="ECO:0000259" key="5">
    <source>
        <dbReference type="PROSITE" id="PS50893"/>
    </source>
</evidence>